<evidence type="ECO:0008006" key="4">
    <source>
        <dbReference type="Google" id="ProtNLM"/>
    </source>
</evidence>
<name>A0A369LTS6_9ACTN</name>
<dbReference type="Pfam" id="PF02613">
    <property type="entry name" value="Nitrate_red_del"/>
    <property type="match status" value="1"/>
</dbReference>
<dbReference type="OrthoDB" id="3177897at2"/>
<evidence type="ECO:0000256" key="1">
    <source>
        <dbReference type="ARBA" id="ARBA00023186"/>
    </source>
</evidence>
<gene>
    <name evidence="2" type="ORF">C1877_13585</name>
</gene>
<keyword evidence="3" id="KW-1185">Reference proteome</keyword>
<organism evidence="2 3">
    <name type="scientific">Gordonibacter pamelaeae</name>
    <dbReference type="NCBI Taxonomy" id="471189"/>
    <lineage>
        <taxon>Bacteria</taxon>
        <taxon>Bacillati</taxon>
        <taxon>Actinomycetota</taxon>
        <taxon>Coriobacteriia</taxon>
        <taxon>Eggerthellales</taxon>
        <taxon>Eggerthellaceae</taxon>
        <taxon>Gordonibacter</taxon>
    </lineage>
</organism>
<dbReference type="GeneID" id="78360727"/>
<dbReference type="Gene3D" id="1.10.3480.10">
    <property type="entry name" value="TorD-like"/>
    <property type="match status" value="1"/>
</dbReference>
<accession>A0A369LTS6</accession>
<protein>
    <recommendedName>
        <fullName evidence="4">Dehydrogenase</fullName>
    </recommendedName>
</protein>
<sequence length="255" mass="28213">MVESAEYRRELEQKRSAYAFLSSLFLTLPDEELVASLQELAAAPASDDVGMHEIERYARERQGMPVEETLAELAKDRVHLMRGVNKNELRPPYESLYVSNPAQGTLGSLNRFYAESGCCMSEEVKDSPDQIGVEFSFVEHLLSEELDALDEGDADRAEEAARTRERFLSQHLGRWAYEYAKEMKAAAQTGFYRGIAVMIMEAAWARSIPTPPFPAQTPSLSAGKTLAGPACGAGCIAGSVERGPPRRRALLPSFF</sequence>
<dbReference type="PANTHER" id="PTHR34227:SF1">
    <property type="entry name" value="DIMETHYL SULFOXIDE REDUCTASE CHAPERONE-RELATED"/>
    <property type="match status" value="1"/>
</dbReference>
<evidence type="ECO:0000313" key="3">
    <source>
        <dbReference type="Proteomes" id="UP000254000"/>
    </source>
</evidence>
<dbReference type="InterPro" id="IPR050289">
    <property type="entry name" value="TorD/DmsD_chaperones"/>
</dbReference>
<dbReference type="InterPro" id="IPR020945">
    <property type="entry name" value="DMSO/NO3_reduct_chaperone"/>
</dbReference>
<reference evidence="2 3" key="1">
    <citation type="journal article" date="2018" name="Elife">
        <title>Discovery and characterization of a prevalent human gut bacterial enzyme sufficient for the inactivation of a family of plant toxins.</title>
        <authorList>
            <person name="Koppel N."/>
            <person name="Bisanz J.E."/>
            <person name="Pandelia M.E."/>
            <person name="Turnbaugh P.J."/>
            <person name="Balskus E.P."/>
        </authorList>
    </citation>
    <scope>NUCLEOTIDE SEQUENCE [LARGE SCALE GENOMIC DNA]</scope>
    <source>
        <strain evidence="2 3">3C</strain>
    </source>
</reference>
<dbReference type="EMBL" id="PPTS01000009">
    <property type="protein sequence ID" value="RDB62534.1"/>
    <property type="molecule type" value="Genomic_DNA"/>
</dbReference>
<dbReference type="Proteomes" id="UP000254000">
    <property type="component" value="Unassembled WGS sequence"/>
</dbReference>
<proteinExistence type="predicted"/>
<evidence type="ECO:0000313" key="2">
    <source>
        <dbReference type="EMBL" id="RDB62534.1"/>
    </source>
</evidence>
<keyword evidence="1" id="KW-0143">Chaperone</keyword>
<comment type="caution">
    <text evidence="2">The sequence shown here is derived from an EMBL/GenBank/DDBJ whole genome shotgun (WGS) entry which is preliminary data.</text>
</comment>
<dbReference type="RefSeq" id="WP_015539814.1">
    <property type="nucleotide sequence ID" value="NZ_CABMMS010000009.1"/>
</dbReference>
<dbReference type="InterPro" id="IPR036411">
    <property type="entry name" value="TorD-like_sf"/>
</dbReference>
<dbReference type="PANTHER" id="PTHR34227">
    <property type="entry name" value="CHAPERONE PROTEIN YCDY"/>
    <property type="match status" value="1"/>
</dbReference>
<dbReference type="SUPFAM" id="SSF89155">
    <property type="entry name" value="TorD-like"/>
    <property type="match status" value="1"/>
</dbReference>
<dbReference type="AlphaFoldDB" id="A0A369LTS6"/>